<dbReference type="PANTHER" id="PTHR35719:SF5">
    <property type="entry name" value="T6K12.7 PROTEIN"/>
    <property type="match status" value="1"/>
</dbReference>
<feature type="transmembrane region" description="Helical" evidence="2">
    <location>
        <begin position="340"/>
        <end position="368"/>
    </location>
</feature>
<dbReference type="Proteomes" id="UP000822688">
    <property type="component" value="Chromosome 4"/>
</dbReference>
<protein>
    <submittedName>
        <fullName evidence="3">Uncharacterized protein</fullName>
    </submittedName>
</protein>
<dbReference type="AlphaFoldDB" id="A0A8T0I735"/>
<comment type="caution">
    <text evidence="3">The sequence shown here is derived from an EMBL/GenBank/DDBJ whole genome shotgun (WGS) entry which is preliminary data.</text>
</comment>
<organism evidence="3 4">
    <name type="scientific">Ceratodon purpureus</name>
    <name type="common">Fire moss</name>
    <name type="synonym">Dicranum purpureum</name>
    <dbReference type="NCBI Taxonomy" id="3225"/>
    <lineage>
        <taxon>Eukaryota</taxon>
        <taxon>Viridiplantae</taxon>
        <taxon>Streptophyta</taxon>
        <taxon>Embryophyta</taxon>
        <taxon>Bryophyta</taxon>
        <taxon>Bryophytina</taxon>
        <taxon>Bryopsida</taxon>
        <taxon>Dicranidae</taxon>
        <taxon>Pseudoditrichales</taxon>
        <taxon>Ditrichaceae</taxon>
        <taxon>Ceratodon</taxon>
    </lineage>
</organism>
<feature type="region of interest" description="Disordered" evidence="1">
    <location>
        <begin position="221"/>
        <end position="308"/>
    </location>
</feature>
<keyword evidence="2" id="KW-0472">Membrane</keyword>
<dbReference type="EMBL" id="CM026424">
    <property type="protein sequence ID" value="KAG0578795.1"/>
    <property type="molecule type" value="Genomic_DNA"/>
</dbReference>
<evidence type="ECO:0000256" key="2">
    <source>
        <dbReference type="SAM" id="Phobius"/>
    </source>
</evidence>
<evidence type="ECO:0000256" key="1">
    <source>
        <dbReference type="SAM" id="MobiDB-lite"/>
    </source>
</evidence>
<keyword evidence="2" id="KW-1133">Transmembrane helix</keyword>
<evidence type="ECO:0000313" key="4">
    <source>
        <dbReference type="Proteomes" id="UP000822688"/>
    </source>
</evidence>
<feature type="transmembrane region" description="Helical" evidence="2">
    <location>
        <begin position="175"/>
        <end position="197"/>
    </location>
</feature>
<name>A0A8T0I735_CERPU</name>
<keyword evidence="4" id="KW-1185">Reference proteome</keyword>
<feature type="compositionally biased region" description="Basic and acidic residues" evidence="1">
    <location>
        <begin position="43"/>
        <end position="54"/>
    </location>
</feature>
<dbReference type="PANTHER" id="PTHR35719">
    <property type="entry name" value="OS01G0680600 PROTEIN"/>
    <property type="match status" value="1"/>
</dbReference>
<feature type="compositionally biased region" description="Acidic residues" evidence="1">
    <location>
        <begin position="136"/>
        <end position="163"/>
    </location>
</feature>
<feature type="compositionally biased region" description="Polar residues" evidence="1">
    <location>
        <begin position="286"/>
        <end position="303"/>
    </location>
</feature>
<feature type="region of interest" description="Disordered" evidence="1">
    <location>
        <begin position="26"/>
        <end position="164"/>
    </location>
</feature>
<sequence length="382" mass="42784">MSLCRLYSIHAVGAGGPVNWRWVPGGRSSGGWITRASGGRSTSRRERSRSSRPEDDGEEGDGAGVSSLWDSNVENVRRRNRNRSDGREAASQTTSTPDWLTPKKDWTFNSEENRSEAKWDKPDEERPWWKSSKVDEEYDDEEEEEGEGEGGEESDEEDDDDSDQLFSSLRWGIPVSFVVLPWLLGNPVILLLGLAAVPAVQKAVGPVVSEVWQALLNLSGSSSPKRRRRANTYDSNSDEGEDAYASWGGERDDGQPYRYKRPASGESDDKYPAEAFPYSDVGINRPASTEGGQQSRKAGQSVSMGGWEDLEAEKRGRMPVRRTKKPSKLGWRSKRKEKPLFVRLLVALFPFLRNWGGWLSIFLLFPYLGGSLEGNLFTYFVS</sequence>
<gene>
    <name evidence="3" type="ORF">KC19_4G050000</name>
</gene>
<accession>A0A8T0I735</accession>
<evidence type="ECO:0000313" key="3">
    <source>
        <dbReference type="EMBL" id="KAG0578795.1"/>
    </source>
</evidence>
<proteinExistence type="predicted"/>
<keyword evidence="2" id="KW-0812">Transmembrane</keyword>
<reference evidence="3" key="1">
    <citation type="submission" date="2020-06" db="EMBL/GenBank/DDBJ databases">
        <title>WGS assembly of Ceratodon purpureus strain R40.</title>
        <authorList>
            <person name="Carey S.B."/>
            <person name="Jenkins J."/>
            <person name="Shu S."/>
            <person name="Lovell J.T."/>
            <person name="Sreedasyam A."/>
            <person name="Maumus F."/>
            <person name="Tiley G.P."/>
            <person name="Fernandez-Pozo N."/>
            <person name="Barry K."/>
            <person name="Chen C."/>
            <person name="Wang M."/>
            <person name="Lipzen A."/>
            <person name="Daum C."/>
            <person name="Saski C.A."/>
            <person name="Payton A.C."/>
            <person name="Mcbreen J.C."/>
            <person name="Conrad R.E."/>
            <person name="Kollar L.M."/>
            <person name="Olsson S."/>
            <person name="Huttunen S."/>
            <person name="Landis J.B."/>
            <person name="Wickett N.J."/>
            <person name="Johnson M.G."/>
            <person name="Rensing S.A."/>
            <person name="Grimwood J."/>
            <person name="Schmutz J."/>
            <person name="Mcdaniel S.F."/>
        </authorList>
    </citation>
    <scope>NUCLEOTIDE SEQUENCE</scope>
    <source>
        <strain evidence="3">R40</strain>
    </source>
</reference>
<feature type="compositionally biased region" description="Basic and acidic residues" evidence="1">
    <location>
        <begin position="101"/>
        <end position="135"/>
    </location>
</feature>